<dbReference type="InterPro" id="IPR025227">
    <property type="entry name" value="DUF4169"/>
</dbReference>
<dbReference type="RefSeq" id="WP_071924013.1">
    <property type="nucleotide sequence ID" value="NZ_CP018095.1"/>
</dbReference>
<protein>
    <submittedName>
        <fullName evidence="2">DUF4169 domain-containing protein</fullName>
    </submittedName>
</protein>
<reference evidence="2 3" key="1">
    <citation type="submission" date="2016-11" db="EMBL/GenBank/DDBJ databases">
        <title>Complete genome sequence of the aerobically denitrifying bacterium Chelatococcus daeguensis TAD1.</title>
        <authorList>
            <person name="Yang Y."/>
            <person name="Huang S."/>
            <person name="Lin E."/>
        </authorList>
    </citation>
    <scope>NUCLEOTIDE SEQUENCE [LARGE SCALE GENOMIC DNA]</scope>
    <source>
        <strain evidence="2 3">TAD1</strain>
    </source>
</reference>
<dbReference type="Pfam" id="PF13770">
    <property type="entry name" value="DUF4169"/>
    <property type="match status" value="1"/>
</dbReference>
<gene>
    <name evidence="2" type="ORF">BOQ54_12535</name>
</gene>
<feature type="compositionally biased region" description="Basic and acidic residues" evidence="1">
    <location>
        <begin position="18"/>
        <end position="63"/>
    </location>
</feature>
<dbReference type="AlphaFoldDB" id="A0AAC9JPZ8"/>
<sequence length="63" mass="7341">MADIVNLRMARKAKSRSRKEAEAEANRVRFGRPKAERLKTEREQERLARAHEGHRLTTPDEDA</sequence>
<name>A0AAC9JPZ8_9HYPH</name>
<feature type="region of interest" description="Disordered" evidence="1">
    <location>
        <begin position="1"/>
        <end position="63"/>
    </location>
</feature>
<evidence type="ECO:0000256" key="1">
    <source>
        <dbReference type="SAM" id="MobiDB-lite"/>
    </source>
</evidence>
<dbReference type="Proteomes" id="UP000182703">
    <property type="component" value="Chromosome"/>
</dbReference>
<dbReference type="EMBL" id="CP018095">
    <property type="protein sequence ID" value="APF38052.1"/>
    <property type="molecule type" value="Genomic_DNA"/>
</dbReference>
<accession>A0AAC9JPZ8</accession>
<evidence type="ECO:0000313" key="3">
    <source>
        <dbReference type="Proteomes" id="UP000182703"/>
    </source>
</evidence>
<organism evidence="2 3">
    <name type="scientific">Chelatococcus daeguensis</name>
    <dbReference type="NCBI Taxonomy" id="444444"/>
    <lineage>
        <taxon>Bacteria</taxon>
        <taxon>Pseudomonadati</taxon>
        <taxon>Pseudomonadota</taxon>
        <taxon>Alphaproteobacteria</taxon>
        <taxon>Hyphomicrobiales</taxon>
        <taxon>Chelatococcaceae</taxon>
        <taxon>Chelatococcus</taxon>
    </lineage>
</organism>
<evidence type="ECO:0000313" key="2">
    <source>
        <dbReference type="EMBL" id="APF38052.1"/>
    </source>
</evidence>
<dbReference type="KEGG" id="cdq:BOQ54_12535"/>
<keyword evidence="3" id="KW-1185">Reference proteome</keyword>
<proteinExistence type="predicted"/>